<comment type="caution">
    <text evidence="3">The sequence shown here is derived from an EMBL/GenBank/DDBJ whole genome shotgun (WGS) entry which is preliminary data.</text>
</comment>
<dbReference type="InterPro" id="IPR000914">
    <property type="entry name" value="SBP_5_dom"/>
</dbReference>
<dbReference type="Pfam" id="PF00496">
    <property type="entry name" value="SBP_bac_5"/>
    <property type="match status" value="2"/>
</dbReference>
<dbReference type="EMBL" id="LGKO01000002">
    <property type="protein sequence ID" value="KPL84470.1"/>
    <property type="molecule type" value="Genomic_DNA"/>
</dbReference>
<dbReference type="GO" id="GO:0015833">
    <property type="term" value="P:peptide transport"/>
    <property type="evidence" value="ECO:0007669"/>
    <property type="project" value="TreeGrafter"/>
</dbReference>
<evidence type="ECO:0000313" key="4">
    <source>
        <dbReference type="Proteomes" id="UP000050544"/>
    </source>
</evidence>
<dbReference type="InterPro" id="IPR039424">
    <property type="entry name" value="SBP_5"/>
</dbReference>
<dbReference type="SUPFAM" id="SSF53850">
    <property type="entry name" value="Periplasmic binding protein-like II"/>
    <property type="match status" value="2"/>
</dbReference>
<keyword evidence="4" id="KW-1185">Reference proteome</keyword>
<feature type="domain" description="Solute-binding protein family 5" evidence="2">
    <location>
        <begin position="60"/>
        <end position="358"/>
    </location>
</feature>
<dbReference type="PANTHER" id="PTHR30290">
    <property type="entry name" value="PERIPLASMIC BINDING COMPONENT OF ABC TRANSPORTER"/>
    <property type="match status" value="1"/>
</dbReference>
<dbReference type="Proteomes" id="UP000050544">
    <property type="component" value="Unassembled WGS sequence"/>
</dbReference>
<accession>A0A0P6XLZ7</accession>
<reference evidence="3 4" key="1">
    <citation type="submission" date="2015-07" db="EMBL/GenBank/DDBJ databases">
        <title>Whole genome sequence of Thermanaerothrix daxensis DSM 23592.</title>
        <authorList>
            <person name="Hemp J."/>
            <person name="Ward L.M."/>
            <person name="Pace L.A."/>
            <person name="Fischer W.W."/>
        </authorList>
    </citation>
    <scope>NUCLEOTIDE SEQUENCE [LARGE SCALE GENOMIC DNA]</scope>
    <source>
        <strain evidence="3 4">GNS-1</strain>
    </source>
</reference>
<protein>
    <recommendedName>
        <fullName evidence="2">Solute-binding protein family 5 domain-containing protein</fullName>
    </recommendedName>
</protein>
<name>A0A0P6XLZ7_9CHLR</name>
<dbReference type="Gene3D" id="3.90.76.10">
    <property type="entry name" value="Dipeptide-binding Protein, Domain 1"/>
    <property type="match status" value="1"/>
</dbReference>
<feature type="domain" description="Solute-binding protein family 5" evidence="2">
    <location>
        <begin position="485"/>
        <end position="537"/>
    </location>
</feature>
<dbReference type="PANTHER" id="PTHR30290:SF38">
    <property type="entry name" value="D,D-DIPEPTIDE-BINDING PERIPLASMIC PROTEIN DDPA-RELATED"/>
    <property type="match status" value="1"/>
</dbReference>
<evidence type="ECO:0000259" key="2">
    <source>
        <dbReference type="Pfam" id="PF00496"/>
    </source>
</evidence>
<dbReference type="OrthoDB" id="9796817at2"/>
<dbReference type="Gene3D" id="3.40.190.10">
    <property type="entry name" value="Periplasmic binding protein-like II"/>
    <property type="match status" value="2"/>
</dbReference>
<keyword evidence="1" id="KW-0732">Signal</keyword>
<proteinExistence type="predicted"/>
<dbReference type="AlphaFoldDB" id="A0A0P6XLZ7"/>
<dbReference type="GO" id="GO:1904680">
    <property type="term" value="F:peptide transmembrane transporter activity"/>
    <property type="evidence" value="ECO:0007669"/>
    <property type="project" value="TreeGrafter"/>
</dbReference>
<organism evidence="3 4">
    <name type="scientific">Thermanaerothrix daxensis</name>
    <dbReference type="NCBI Taxonomy" id="869279"/>
    <lineage>
        <taxon>Bacteria</taxon>
        <taxon>Bacillati</taxon>
        <taxon>Chloroflexota</taxon>
        <taxon>Anaerolineae</taxon>
        <taxon>Anaerolineales</taxon>
        <taxon>Anaerolineaceae</taxon>
        <taxon>Thermanaerothrix</taxon>
    </lineage>
</organism>
<gene>
    <name evidence="3" type="ORF">SE15_05050</name>
</gene>
<sequence length="561" mass="62467">MKRDSLFSPSFPSLASIPIWLALLLLVFSLTACQSEGFQIVRGAAPPELSRAYTNDCSYGGLIKAIEAVDLNTVRLTLCRPDAALPAKLAYPVFAIQDSDYLNRHGGNSVELSRVPNASGPYRLLRYDPGQQIVLERNPDYWGVPPKSQKIIINWQGSVISRIVLLRNAQTDAIDGLSANFLPTLETFVGVAPVYQTALNVTYLGFNNQIKPFDDVRVRTAIAMALNRPRLIAYGLASDSVLANQFLPPAMNLGYTPGLNWLDYNPKEAQDLLRQSGFDWSQELVIVYPSNPPLDAPYIEMLAQQIKLQLNSLGLKVTLRPLDSAAYNQVLRTGSAPLFLATWSATYADPDDFFSRVFINESTPLGSPYPELVSLIQRAAQTSDPQERQRIYDRINESIIKLVPAIPIAHTNGIYAFRTTIQGQRIGPVNENFEEMRSADGQIRITQSREPESLWPADESDPNTLRVTRLLYSTLVEYEPGGTTIRPGLAEAWEANSEATEWTFHLRPGVRFVDGSTLDANDVVATLSALWEENHPNHVGRTGRFEIFKRFFGAFIPQALH</sequence>
<dbReference type="RefSeq" id="WP_054520992.1">
    <property type="nucleotide sequence ID" value="NZ_LGKO01000002.1"/>
</dbReference>
<dbReference type="STRING" id="869279.SE15_05050"/>
<evidence type="ECO:0000313" key="3">
    <source>
        <dbReference type="EMBL" id="KPL84470.1"/>
    </source>
</evidence>
<evidence type="ECO:0000256" key="1">
    <source>
        <dbReference type="ARBA" id="ARBA00022729"/>
    </source>
</evidence>
<dbReference type="PROSITE" id="PS51257">
    <property type="entry name" value="PROKAR_LIPOPROTEIN"/>
    <property type="match status" value="1"/>
</dbReference>
<dbReference type="Gene3D" id="3.10.105.10">
    <property type="entry name" value="Dipeptide-binding Protein, Domain 3"/>
    <property type="match status" value="1"/>
</dbReference>